<dbReference type="GO" id="GO:0016747">
    <property type="term" value="F:acyltransferase activity, transferring groups other than amino-acyl groups"/>
    <property type="evidence" value="ECO:0007669"/>
    <property type="project" value="InterPro"/>
</dbReference>
<keyword evidence="3" id="KW-1185">Reference proteome</keyword>
<organism evidence="2 3">
    <name type="scientific">Salipiger profundus</name>
    <dbReference type="NCBI Taxonomy" id="1229727"/>
    <lineage>
        <taxon>Bacteria</taxon>
        <taxon>Pseudomonadati</taxon>
        <taxon>Pseudomonadota</taxon>
        <taxon>Alphaproteobacteria</taxon>
        <taxon>Rhodobacterales</taxon>
        <taxon>Roseobacteraceae</taxon>
        <taxon>Salipiger</taxon>
    </lineage>
</organism>
<reference evidence="2 3" key="1">
    <citation type="submission" date="2016-03" db="EMBL/GenBank/DDBJ databases">
        <title>Deep-sea bacteria in the southern Pacific.</title>
        <authorList>
            <person name="Tang K."/>
        </authorList>
    </citation>
    <scope>NUCLEOTIDE SEQUENCE [LARGE SCALE GENOMIC DNA]</scope>
    <source>
        <strain evidence="2 3">JLT2016</strain>
    </source>
</reference>
<dbReference type="RefSeq" id="WP_076623762.1">
    <property type="nucleotide sequence ID" value="NZ_BMEW01000007.1"/>
</dbReference>
<evidence type="ECO:0000313" key="2">
    <source>
        <dbReference type="EMBL" id="APX23842.1"/>
    </source>
</evidence>
<protein>
    <submittedName>
        <fullName evidence="2">Acetyltransferase (GNAT) family protein</fullName>
    </submittedName>
</protein>
<dbReference type="AlphaFoldDB" id="A0A1U7D6V4"/>
<accession>A0A1U7D6V4</accession>
<gene>
    <name evidence="2" type="ORF">Ga0080559_TMP3046</name>
</gene>
<dbReference type="Proteomes" id="UP000186559">
    <property type="component" value="Chromosome"/>
</dbReference>
<dbReference type="SUPFAM" id="SSF55729">
    <property type="entry name" value="Acyl-CoA N-acyltransferases (Nat)"/>
    <property type="match status" value="1"/>
</dbReference>
<keyword evidence="2" id="KW-0808">Transferase</keyword>
<dbReference type="Gene3D" id="3.40.630.30">
    <property type="match status" value="1"/>
</dbReference>
<dbReference type="EMBL" id="CP014796">
    <property type="protein sequence ID" value="APX23842.1"/>
    <property type="molecule type" value="Genomic_DNA"/>
</dbReference>
<feature type="domain" description="N-acetyltransferase" evidence="1">
    <location>
        <begin position="1"/>
        <end position="138"/>
    </location>
</feature>
<name>A0A1U7D6V4_9RHOB</name>
<dbReference type="InterPro" id="IPR016181">
    <property type="entry name" value="Acyl_CoA_acyltransferase"/>
</dbReference>
<sequence length="138" mass="14900">MIDHLSETDLPHVAALLRPGGHAPDAGAYGLVYRAEGVPRGCLLWVIERRSQSSARRLAVLRDVSVAASWRRRGIGRRLLAAFERDIAAAGCGGWCTPAGAPTPAMRALMRRAGAEEAEGALVKRFEWAACGVRCRPR</sequence>
<evidence type="ECO:0000313" key="3">
    <source>
        <dbReference type="Proteomes" id="UP000186559"/>
    </source>
</evidence>
<dbReference type="KEGG" id="tpro:Ga0080559_TMP3046"/>
<evidence type="ECO:0000259" key="1">
    <source>
        <dbReference type="PROSITE" id="PS51186"/>
    </source>
</evidence>
<dbReference type="Pfam" id="PF00583">
    <property type="entry name" value="Acetyltransf_1"/>
    <property type="match status" value="1"/>
</dbReference>
<dbReference type="PROSITE" id="PS51186">
    <property type="entry name" value="GNAT"/>
    <property type="match status" value="1"/>
</dbReference>
<dbReference type="InterPro" id="IPR000182">
    <property type="entry name" value="GNAT_dom"/>
</dbReference>
<proteinExistence type="predicted"/>
<dbReference type="OrthoDB" id="8450419at2"/>